<dbReference type="RefSeq" id="WP_066481455.1">
    <property type="nucleotide sequence ID" value="NZ_CP014639.1"/>
</dbReference>
<evidence type="ECO:0000313" key="3">
    <source>
        <dbReference type="Proteomes" id="UP000078162"/>
    </source>
</evidence>
<dbReference type="EMBL" id="CP014639">
    <property type="protein sequence ID" value="ANH78348.1"/>
    <property type="molecule type" value="Genomic_DNA"/>
</dbReference>
<dbReference type="SUPFAM" id="SSF53613">
    <property type="entry name" value="Ribokinase-like"/>
    <property type="match status" value="1"/>
</dbReference>
<dbReference type="GO" id="GO:0003824">
    <property type="term" value="F:catalytic activity"/>
    <property type="evidence" value="ECO:0007669"/>
    <property type="project" value="UniProtKB-ARBA"/>
</dbReference>
<dbReference type="STRING" id="1806891.Cs308_0177"/>
<dbReference type="KEGG" id="csaz:Cs308_0177"/>
<evidence type="ECO:0000256" key="1">
    <source>
        <dbReference type="SAM" id="SignalP"/>
    </source>
</evidence>
<dbReference type="AlphaFoldDB" id="A0A1A9HTM3"/>
<keyword evidence="1" id="KW-0732">Signal</keyword>
<evidence type="ECO:0000313" key="2">
    <source>
        <dbReference type="EMBL" id="ANH78348.1"/>
    </source>
</evidence>
<dbReference type="Proteomes" id="UP000078162">
    <property type="component" value="Chromosome"/>
</dbReference>
<accession>A0A1A9HTM3</accession>
<dbReference type="Gene3D" id="3.40.1190.20">
    <property type="match status" value="1"/>
</dbReference>
<sequence>MLRLIFKFSLCSAFLTSFVSLKAMDNFVWQSPKRLTLLGNPFIDVILHVNPDFMQQCQIEVGTVCHRDKVEVQKVFLLYKKTFPNAPILIQRKEPLNLSQDLLNSLGILCIRNEEIHNIDGILIESGPALKKMDFLRLILHCPDSPESLLYSVQETGPHSTRLLIPSLVPQGYALIDGELLLFSDSIENFLHEAKKKKNHIMLDLNDPHIVSTFLNRLWPLLNDIYVLFLSEESAKALTAIPDLAKASRLLSHTVPILFIYSEHAIRILQEGKEIFSTCNQDLTERITGFLFGYINHGSLDYCLHCADSLSGEISLKD</sequence>
<gene>
    <name evidence="2" type="ORF">Cs308_0177</name>
</gene>
<keyword evidence="3" id="KW-1185">Reference proteome</keyword>
<feature type="chain" id="PRO_5008389462" evidence="1">
    <location>
        <begin position="24"/>
        <end position="318"/>
    </location>
</feature>
<organism evidence="2 3">
    <name type="scientific">Candidatus Chlamydia sanziniae</name>
    <dbReference type="NCBI Taxonomy" id="1806891"/>
    <lineage>
        <taxon>Bacteria</taxon>
        <taxon>Pseudomonadati</taxon>
        <taxon>Chlamydiota</taxon>
        <taxon>Chlamydiia</taxon>
        <taxon>Chlamydiales</taxon>
        <taxon>Chlamydiaceae</taxon>
        <taxon>Chlamydia/Chlamydophila group</taxon>
        <taxon>Chlamydia</taxon>
    </lineage>
</organism>
<feature type="signal peptide" evidence="1">
    <location>
        <begin position="1"/>
        <end position="23"/>
    </location>
</feature>
<name>A0A1A9HTM3_9CHLA</name>
<dbReference type="OrthoDB" id="17394at2"/>
<protein>
    <submittedName>
        <fullName evidence="2">Uncharacterized protein</fullName>
    </submittedName>
</protein>
<reference evidence="2 3" key="1">
    <citation type="submission" date="2016-03" db="EMBL/GenBank/DDBJ databases">
        <title>Culture-independent genomics supports pathogen discovery for uncultivable bacteria within the genus Chlamydia.</title>
        <authorList>
            <person name="Taylor-Brown A."/>
            <person name="Bachmann N.L."/>
            <person name="Borel N."/>
            <person name="Polkinghorne A."/>
        </authorList>
    </citation>
    <scope>NUCLEOTIDE SEQUENCE [LARGE SCALE GENOMIC DNA]</scope>
    <source>
        <strain evidence="2 3">2742-308</strain>
    </source>
</reference>
<dbReference type="PATRIC" id="fig|1806891.3.peg.171"/>
<proteinExistence type="predicted"/>
<dbReference type="InterPro" id="IPR029056">
    <property type="entry name" value="Ribokinase-like"/>
</dbReference>